<keyword evidence="3" id="KW-1185">Reference proteome</keyword>
<dbReference type="Proteomes" id="UP000007305">
    <property type="component" value="Chromosome 2"/>
</dbReference>
<reference evidence="2" key="3">
    <citation type="submission" date="2021-05" db="UniProtKB">
        <authorList>
            <consortium name="EnsemblPlants"/>
        </authorList>
    </citation>
    <scope>IDENTIFICATION</scope>
    <source>
        <strain evidence="2">cv. B73</strain>
    </source>
</reference>
<protein>
    <submittedName>
        <fullName evidence="2">Uncharacterized protein</fullName>
    </submittedName>
</protein>
<evidence type="ECO:0000313" key="2">
    <source>
        <dbReference type="EnsemblPlants" id="Zm00001eb083860_P001"/>
    </source>
</evidence>
<feature type="region of interest" description="Disordered" evidence="1">
    <location>
        <begin position="108"/>
        <end position="139"/>
    </location>
</feature>
<dbReference type="AlphaFoldDB" id="A0A804MGI6"/>
<evidence type="ECO:0000313" key="3">
    <source>
        <dbReference type="Proteomes" id="UP000007305"/>
    </source>
</evidence>
<name>A0A804MGI6_MAIZE</name>
<reference evidence="3" key="1">
    <citation type="submission" date="2015-12" db="EMBL/GenBank/DDBJ databases">
        <title>Update maize B73 reference genome by single molecule sequencing technologies.</title>
        <authorList>
            <consortium name="Maize Genome Sequencing Project"/>
            <person name="Ware D."/>
        </authorList>
    </citation>
    <scope>NUCLEOTIDE SEQUENCE [LARGE SCALE GENOMIC DNA]</scope>
    <source>
        <strain evidence="3">cv. B73</strain>
    </source>
</reference>
<evidence type="ECO:0000256" key="1">
    <source>
        <dbReference type="SAM" id="MobiDB-lite"/>
    </source>
</evidence>
<reference evidence="2" key="2">
    <citation type="submission" date="2019-07" db="EMBL/GenBank/DDBJ databases">
        <authorList>
            <person name="Seetharam A."/>
            <person name="Woodhouse M."/>
            <person name="Cannon E."/>
        </authorList>
    </citation>
    <scope>NUCLEOTIDE SEQUENCE [LARGE SCALE GENOMIC DNA]</scope>
    <source>
        <strain evidence="2">cv. B73</strain>
    </source>
</reference>
<feature type="compositionally biased region" description="Pro residues" evidence="1">
    <location>
        <begin position="118"/>
        <end position="127"/>
    </location>
</feature>
<accession>A0A804MGI6</accession>
<dbReference type="EnsemblPlants" id="Zm00001eb083860_T001">
    <property type="protein sequence ID" value="Zm00001eb083860_P001"/>
    <property type="gene ID" value="Zm00001eb083860"/>
</dbReference>
<dbReference type="Gramene" id="Zm00001eb083860_T001">
    <property type="protein sequence ID" value="Zm00001eb083860_P001"/>
    <property type="gene ID" value="Zm00001eb083860"/>
</dbReference>
<organism evidence="2 3">
    <name type="scientific">Zea mays</name>
    <name type="common">Maize</name>
    <dbReference type="NCBI Taxonomy" id="4577"/>
    <lineage>
        <taxon>Eukaryota</taxon>
        <taxon>Viridiplantae</taxon>
        <taxon>Streptophyta</taxon>
        <taxon>Embryophyta</taxon>
        <taxon>Tracheophyta</taxon>
        <taxon>Spermatophyta</taxon>
        <taxon>Magnoliopsida</taxon>
        <taxon>Liliopsida</taxon>
        <taxon>Poales</taxon>
        <taxon>Poaceae</taxon>
        <taxon>PACMAD clade</taxon>
        <taxon>Panicoideae</taxon>
        <taxon>Andropogonodae</taxon>
        <taxon>Andropogoneae</taxon>
        <taxon>Tripsacinae</taxon>
        <taxon>Zea</taxon>
    </lineage>
</organism>
<sequence length="199" mass="21203">MSIHTALLCASPSPRRRRRPAPEIAGWFHAAPRLPAGHTDLAKIASSLLFPEGDNDCGGGSGGQRRGGRVHAGRSLAARVMSHLPPSPTTRTPMVCGFVIHHIGTPRRLPSQRQHPHPATPPSPVTSPNPITRPATRKRMLPPPKLMVISYIAVIQNRVAPPFILDNAACVALRVQGFSNPGATSVGATHHESMLASQP</sequence>
<dbReference type="InParanoid" id="A0A804MGI6"/>
<proteinExistence type="predicted"/>